<dbReference type="Proteomes" id="UP000194798">
    <property type="component" value="Unassembled WGS sequence"/>
</dbReference>
<dbReference type="Gene3D" id="3.30.70.1440">
    <property type="entry name" value="Multidrug efflux transporter AcrB pore domain"/>
    <property type="match status" value="1"/>
</dbReference>
<accession>A0A251X7U1</accession>
<dbReference type="GO" id="GO:0042910">
    <property type="term" value="F:xenobiotic transmembrane transporter activity"/>
    <property type="evidence" value="ECO:0007669"/>
    <property type="project" value="TreeGrafter"/>
</dbReference>
<dbReference type="GO" id="GO:0005886">
    <property type="term" value="C:plasma membrane"/>
    <property type="evidence" value="ECO:0007669"/>
    <property type="project" value="TreeGrafter"/>
</dbReference>
<feature type="transmembrane region" description="Helical" evidence="1">
    <location>
        <begin position="910"/>
        <end position="930"/>
    </location>
</feature>
<proteinExistence type="predicted"/>
<dbReference type="SUPFAM" id="SSF82714">
    <property type="entry name" value="Multidrug efflux transporter AcrB TolC docking domain, DN and DC subdomains"/>
    <property type="match status" value="2"/>
</dbReference>
<keyword evidence="1" id="KW-1133">Transmembrane helix</keyword>
<gene>
    <name evidence="2" type="ORF">TPSD3_06585</name>
</gene>
<dbReference type="PANTHER" id="PTHR32063:SF28">
    <property type="entry name" value="BLR2861 PROTEIN"/>
    <property type="match status" value="1"/>
</dbReference>
<feature type="transmembrane region" description="Helical" evidence="1">
    <location>
        <begin position="879"/>
        <end position="898"/>
    </location>
</feature>
<feature type="transmembrane region" description="Helical" evidence="1">
    <location>
        <begin position="20"/>
        <end position="40"/>
    </location>
</feature>
<keyword evidence="1" id="KW-0472">Membrane</keyword>
<organism evidence="2 3">
    <name type="scientific">Thioflexithrix psekupsensis</name>
    <dbReference type="NCBI Taxonomy" id="1570016"/>
    <lineage>
        <taxon>Bacteria</taxon>
        <taxon>Pseudomonadati</taxon>
        <taxon>Pseudomonadota</taxon>
        <taxon>Gammaproteobacteria</taxon>
        <taxon>Thiotrichales</taxon>
        <taxon>Thioflexithrix</taxon>
    </lineage>
</organism>
<feature type="transmembrane region" description="Helical" evidence="1">
    <location>
        <begin position="983"/>
        <end position="1006"/>
    </location>
</feature>
<feature type="transmembrane region" description="Helical" evidence="1">
    <location>
        <begin position="524"/>
        <end position="542"/>
    </location>
</feature>
<sequence length="1039" mass="113712">MNLFNSTHQDLPSLSIRRPILIIVINLLIVLAGIAAILNVEVRELPNVDRPIITVRANYPGASPETMDAEVTSLLEGAVARVSGVKSIRPSSEENNMRMQIEFSPSVDLDQAAADVREAISRVQRRLPEDVEQLTVIKADADANPIIRLAASSTQFNDSELTRFLEQSVVPDLISVMGVADVTLFGTRQQLLRVAIDPIRLNSFGLSISDVINVLKTAPLDVPAGSFRSNDQELLVRADASAISEIDIAHLQINHDVKIGDIARVIFAPADATSYVRFNGDNVIGLGIIRQAHSNTILISNEVQKVVDKLNQRFDHLTLSITSDEAKFIRDSVREVLMTLLLSVLIVILTLWLFMGRFTVTLIPSITIPIALIGTIAAIWLFGFSLNILTLLALVLATGLVVDDAIVVLENIQRHRAQGLGTRAAAVLATRQVFFAVVATTAVLISVFIPIAFLPSTAGRLFREFGLVLAVAVGLSSFVALSLVPALAARLPKEPDQHYKGRLLLIFLGEKLALFYQWTLKFILSAWWLAIILALLAVWGAWQLSGQLKQELLPSEDRGILYVSATGPDGVGLGYTERQVDYIEAVLQPLLDSGEISALFTIVGRFDLNRAHITAPLADWELRGRSQQDMINTLRPILLQIPGARIGVFGTNSLNLRGTGGGIEMALLGNNYPYLYEVTKQFTQTIESELPYLSQPDISYQPTQPQLSIKINRQRAEDLGIHLNELSTTLRSMISGYNLLDLNVGDQAIPLFIESMTGRIRDPSDLMNLQLKNKNDQLIPLSSLIELVEEGIAAELDRHAQRRAIEVSLELAPTHAMQTAINDLQQLAAKTLPDDVSLIFLGEAATLEETSYEIFITYGIALLVVFLVLAAQFENITSAIIVSLTIPFGVAAAIYALFLTDTSINIYSQIGLVMLIGLMAKNGILLVEFADQLRDRGETVYQAVMTSARVRLRPIVMTLLSTVIGGLPLILSTGAGAEARMAMGWVIFGGLGLAAVFTLYLTPVFYLGLARLSPPRATEMQRLTDELIAAELNQKKMDE</sequence>
<comment type="caution">
    <text evidence="2">The sequence shown here is derived from an EMBL/GenBank/DDBJ whole genome shotgun (WGS) entry which is preliminary data.</text>
</comment>
<dbReference type="SUPFAM" id="SSF82693">
    <property type="entry name" value="Multidrug efflux transporter AcrB pore domain, PN1, PN2, PC1 and PC2 subdomains"/>
    <property type="match status" value="3"/>
</dbReference>
<feature type="transmembrane region" description="Helical" evidence="1">
    <location>
        <begin position="950"/>
        <end position="971"/>
    </location>
</feature>
<feature type="transmembrane region" description="Helical" evidence="1">
    <location>
        <begin position="465"/>
        <end position="489"/>
    </location>
</feature>
<dbReference type="PANTHER" id="PTHR32063">
    <property type="match status" value="1"/>
</dbReference>
<feature type="transmembrane region" description="Helical" evidence="1">
    <location>
        <begin position="336"/>
        <end position="355"/>
    </location>
</feature>
<dbReference type="Gene3D" id="3.30.70.1320">
    <property type="entry name" value="Multidrug efflux transporter AcrB pore domain like"/>
    <property type="match status" value="1"/>
</dbReference>
<keyword evidence="1" id="KW-0812">Transmembrane</keyword>
<evidence type="ECO:0000256" key="1">
    <source>
        <dbReference type="SAM" id="Phobius"/>
    </source>
</evidence>
<reference evidence="2 3" key="1">
    <citation type="submission" date="2016-12" db="EMBL/GenBank/DDBJ databases">
        <title>Thioflexothrix psekupsii D3 genome sequencing and assembly.</title>
        <authorList>
            <person name="Fomenkov A."/>
            <person name="Vincze T."/>
            <person name="Grabovich M."/>
            <person name="Anton B.P."/>
            <person name="Dubinina G."/>
            <person name="Orlova M."/>
            <person name="Belousova E."/>
            <person name="Roberts R.J."/>
        </authorList>
    </citation>
    <scope>NUCLEOTIDE SEQUENCE [LARGE SCALE GENOMIC DNA]</scope>
    <source>
        <strain evidence="2">D3</strain>
    </source>
</reference>
<dbReference type="AlphaFoldDB" id="A0A251X7U1"/>
<dbReference type="SUPFAM" id="SSF82866">
    <property type="entry name" value="Multidrug efflux transporter AcrB transmembrane domain"/>
    <property type="match status" value="2"/>
</dbReference>
<dbReference type="RefSeq" id="WP_086487791.1">
    <property type="nucleotide sequence ID" value="NZ_MSLT01000012.1"/>
</dbReference>
<feature type="transmembrane region" description="Helical" evidence="1">
    <location>
        <begin position="362"/>
        <end position="382"/>
    </location>
</feature>
<dbReference type="InterPro" id="IPR027463">
    <property type="entry name" value="AcrB_DN_DC_subdom"/>
</dbReference>
<keyword evidence="3" id="KW-1185">Reference proteome</keyword>
<protein>
    <submittedName>
        <fullName evidence="2">Multidrug transporter AcrB</fullName>
    </submittedName>
</protein>
<dbReference type="Gene3D" id="3.30.70.1430">
    <property type="entry name" value="Multidrug efflux transporter AcrB pore domain"/>
    <property type="match status" value="2"/>
</dbReference>
<dbReference type="OrthoDB" id="5613295at2"/>
<dbReference type="Gene3D" id="1.20.1640.10">
    <property type="entry name" value="Multidrug efflux transporter AcrB transmembrane domain"/>
    <property type="match status" value="2"/>
</dbReference>
<name>A0A251X7U1_9GAMM</name>
<feature type="transmembrane region" description="Helical" evidence="1">
    <location>
        <begin position="433"/>
        <end position="453"/>
    </location>
</feature>
<dbReference type="Pfam" id="PF00873">
    <property type="entry name" value="ACR_tran"/>
    <property type="match status" value="1"/>
</dbReference>
<dbReference type="Gene3D" id="3.30.2090.10">
    <property type="entry name" value="Multidrug efflux transporter AcrB TolC docking domain, DN and DC subdomains"/>
    <property type="match status" value="2"/>
</dbReference>
<feature type="transmembrane region" description="Helical" evidence="1">
    <location>
        <begin position="388"/>
        <end position="412"/>
    </location>
</feature>
<dbReference type="PRINTS" id="PR00702">
    <property type="entry name" value="ACRIFLAVINRP"/>
</dbReference>
<dbReference type="InterPro" id="IPR001036">
    <property type="entry name" value="Acrflvin-R"/>
</dbReference>
<dbReference type="EMBL" id="MSLT01000012">
    <property type="protein sequence ID" value="OUD14005.1"/>
    <property type="molecule type" value="Genomic_DNA"/>
</dbReference>
<evidence type="ECO:0000313" key="2">
    <source>
        <dbReference type="EMBL" id="OUD14005.1"/>
    </source>
</evidence>
<feature type="transmembrane region" description="Helical" evidence="1">
    <location>
        <begin position="855"/>
        <end position="873"/>
    </location>
</feature>
<evidence type="ECO:0000313" key="3">
    <source>
        <dbReference type="Proteomes" id="UP000194798"/>
    </source>
</evidence>